<evidence type="ECO:0000259" key="1">
    <source>
        <dbReference type="Pfam" id="PF02470"/>
    </source>
</evidence>
<organism evidence="2 3">
    <name type="scientific">Nocardia bovistercoris</name>
    <dbReference type="NCBI Taxonomy" id="2785916"/>
    <lineage>
        <taxon>Bacteria</taxon>
        <taxon>Bacillati</taxon>
        <taxon>Actinomycetota</taxon>
        <taxon>Actinomycetes</taxon>
        <taxon>Mycobacteriales</taxon>
        <taxon>Nocardiaceae</taxon>
        <taxon>Nocardia</taxon>
    </lineage>
</organism>
<dbReference type="Pfam" id="PF02470">
    <property type="entry name" value="MlaD"/>
    <property type="match status" value="1"/>
</dbReference>
<accession>A0A931N2G4</accession>
<sequence>MSRRYGRMLRAGAAGTAALAVTVAGYWVSGDITPDHRAGYCAELPDAAGLYAGNPVTQMGYRVGEIERVEPKGERVLVSFVLDGGRRYPLDVKAVTRSKSLLADRSLELVGNYDTGPELVAGQCIPLAHSFTPKSIAEIAGSAADFIDALAPEDSEGLRAAVIGLDDALRGNGDNARAMLLHASAAASDPDRLVADIGASIENMAPLTEDALRHWATIRSIMDQLPTVAAVGIDLWPSVEQVARGVGWLTAVLYDIQRNYGAEIWPFAKGTVADVVHLAATRSGDLAELLDTLPAAAAVLRQQSADAALTLEYDGRTGTALGLFDLIIAEANR</sequence>
<keyword evidence="3" id="KW-1185">Reference proteome</keyword>
<evidence type="ECO:0000313" key="2">
    <source>
        <dbReference type="EMBL" id="MBH0776707.1"/>
    </source>
</evidence>
<comment type="caution">
    <text evidence="2">The sequence shown here is derived from an EMBL/GenBank/DDBJ whole genome shotgun (WGS) entry which is preliminary data.</text>
</comment>
<reference evidence="2" key="1">
    <citation type="submission" date="2020-11" db="EMBL/GenBank/DDBJ databases">
        <title>Nocardia NEAU-351.nov., a novel actinomycete isolated from the cow dung.</title>
        <authorList>
            <person name="Zhang X."/>
        </authorList>
    </citation>
    <scope>NUCLEOTIDE SEQUENCE</scope>
    <source>
        <strain evidence="2">NEAU-351</strain>
    </source>
</reference>
<dbReference type="EMBL" id="JADMLG010000003">
    <property type="protein sequence ID" value="MBH0776707.1"/>
    <property type="molecule type" value="Genomic_DNA"/>
</dbReference>
<proteinExistence type="predicted"/>
<gene>
    <name evidence="2" type="ORF">IT779_10470</name>
</gene>
<dbReference type="InterPro" id="IPR003399">
    <property type="entry name" value="Mce/MlaD"/>
</dbReference>
<dbReference type="GO" id="GO:0005576">
    <property type="term" value="C:extracellular region"/>
    <property type="evidence" value="ECO:0007669"/>
    <property type="project" value="TreeGrafter"/>
</dbReference>
<dbReference type="PANTHER" id="PTHR33371:SF4">
    <property type="entry name" value="INTERMEMBRANE PHOSPHOLIPID TRANSPORT SYSTEM BINDING PROTEIN MLAD"/>
    <property type="match status" value="1"/>
</dbReference>
<dbReference type="InterPro" id="IPR052336">
    <property type="entry name" value="MlaD_Phospholipid_Transporter"/>
</dbReference>
<dbReference type="RefSeq" id="WP_196149028.1">
    <property type="nucleotide sequence ID" value="NZ_JADMLG010000003.1"/>
</dbReference>
<dbReference type="Proteomes" id="UP000655751">
    <property type="component" value="Unassembled WGS sequence"/>
</dbReference>
<protein>
    <submittedName>
        <fullName evidence="2">MCE family protein</fullName>
    </submittedName>
</protein>
<dbReference type="AlphaFoldDB" id="A0A931N2G4"/>
<dbReference type="PANTHER" id="PTHR33371">
    <property type="entry name" value="INTERMEMBRANE PHOSPHOLIPID TRANSPORT SYSTEM BINDING PROTEIN MLAD-RELATED"/>
    <property type="match status" value="1"/>
</dbReference>
<evidence type="ECO:0000313" key="3">
    <source>
        <dbReference type="Proteomes" id="UP000655751"/>
    </source>
</evidence>
<feature type="domain" description="Mce/MlaD" evidence="1">
    <location>
        <begin position="42"/>
        <end position="110"/>
    </location>
</feature>
<name>A0A931N2G4_9NOCA</name>